<comment type="caution">
    <text evidence="1">The sequence shown here is derived from an EMBL/GenBank/DDBJ whole genome shotgun (WGS) entry which is preliminary data.</text>
</comment>
<dbReference type="Proteomes" id="UP000613255">
    <property type="component" value="Unassembled WGS sequence"/>
</dbReference>
<reference evidence="1" key="1">
    <citation type="submission" date="2020-12" db="EMBL/GenBank/DDBJ databases">
        <title>Pontibaca salina gen. nov., sp. nov., isolated from marine sediment.</title>
        <authorList>
            <person name="Bo J."/>
            <person name="Wang S."/>
            <person name="Song X."/>
            <person name="Du Z."/>
        </authorList>
    </citation>
    <scope>NUCLEOTIDE SEQUENCE</scope>
    <source>
        <strain evidence="1">S1109L</strain>
    </source>
</reference>
<dbReference type="EMBL" id="JAEIJD010000005">
    <property type="protein sequence ID" value="MBI6629932.1"/>
    <property type="molecule type" value="Genomic_DNA"/>
</dbReference>
<sequence length="114" mass="12410">MSIDLSNVSGDANKFVDQVTKGIGDIAQQLKVNKALVFNHTDKPVNFYVYNYADNLYWISAMHTLVAPGKVGAVAASGVSFKVHPGDNTEHQFLVEPGKAYLYHGPGSVEEVKE</sequence>
<keyword evidence="2" id="KW-1185">Reference proteome</keyword>
<dbReference type="RefSeq" id="WP_198685937.1">
    <property type="nucleotide sequence ID" value="NZ_JAEIJD010000005.1"/>
</dbReference>
<accession>A0A934HR48</accession>
<gene>
    <name evidence="1" type="ORF">JAO82_08550</name>
</gene>
<evidence type="ECO:0000313" key="2">
    <source>
        <dbReference type="Proteomes" id="UP000613255"/>
    </source>
</evidence>
<organism evidence="1 2">
    <name type="scientific">Pontibaca salina</name>
    <dbReference type="NCBI Taxonomy" id="2795731"/>
    <lineage>
        <taxon>Bacteria</taxon>
        <taxon>Pseudomonadati</taxon>
        <taxon>Pseudomonadota</taxon>
        <taxon>Alphaproteobacteria</taxon>
        <taxon>Rhodobacterales</taxon>
        <taxon>Roseobacteraceae</taxon>
        <taxon>Pontibaca</taxon>
    </lineage>
</organism>
<evidence type="ECO:0000313" key="1">
    <source>
        <dbReference type="EMBL" id="MBI6629932.1"/>
    </source>
</evidence>
<protein>
    <submittedName>
        <fullName evidence="1">Uncharacterized protein</fullName>
    </submittedName>
</protein>
<name>A0A934HR48_9RHOB</name>
<proteinExistence type="predicted"/>
<dbReference type="AlphaFoldDB" id="A0A934HR48"/>